<keyword evidence="4" id="KW-0720">Serine protease</keyword>
<proteinExistence type="inferred from homology"/>
<evidence type="ECO:0000313" key="7">
    <source>
        <dbReference type="Proteomes" id="UP001319180"/>
    </source>
</evidence>
<evidence type="ECO:0000256" key="4">
    <source>
        <dbReference type="ARBA" id="ARBA00022825"/>
    </source>
</evidence>
<dbReference type="GO" id="GO:0006508">
    <property type="term" value="P:proteolysis"/>
    <property type="evidence" value="ECO:0007669"/>
    <property type="project" value="UniProtKB-KW"/>
</dbReference>
<keyword evidence="3 6" id="KW-0378">Hydrolase</keyword>
<sequence>MAYRLSLVFLAFIATSVYAQKPRNHREEALLLAKILREQHVAPKPLNDNFSRQVFAQFTSQLDPDKLYFSAADLQTLAVHETRLDDELSGTGWDFLPQVTTLYRQALVRAERMISQTGETAFTGTVKEYVSFDTVHWPADPAALQAKWRLWLKHQTLQRLVDVRTGYTGPEKEFFTRHESEARQRMTAYELRTVRRILQHPGAFENYVAAQYFQSIAAVFDPHTTYMPVTEMENFLSTLSTEGYYFGITLDENERGDVLITALAPGGPAWKSGEIHASDVLTGLRWDGGDDTSIEGFTLDEANAILADANHRYMEFTVRRQGGVVKKIKLQKEKISLEENYVRSYVLEGKHRMGYIALPDFYTRWDDESEGSRCAGDVANEVMKLRQENVRGLILDIRYNGGGSLMEAVAMAGIFLDEGPLGMLRNRQQDIITLKDIDRGTVYDGPLVLLVNGQSASASEFLAAVLQDYRRAVIAGTRTFGKATAQNFFPLDPTQQQGPSLETIQDGPGFASITTDKIYRVTGGTAQGAGVKPDIVLPEVFDIPGVRESAMPFALPADSILKRTYFRVLPPLPLDSLRTRSRARVGSSATFQHIVKGRRWLADEFHRRDEPVSLLWDALYAREVAMQQQYRALEKSLEQASRVFTVTNGSADRQRLAADDYAKDFNRSWITNLQKDVYVEEAVNILTDMIELSNHAAK</sequence>
<evidence type="ECO:0000256" key="1">
    <source>
        <dbReference type="ARBA" id="ARBA00009179"/>
    </source>
</evidence>
<dbReference type="Pfam" id="PF03572">
    <property type="entry name" value="Peptidase_S41"/>
    <property type="match status" value="1"/>
</dbReference>
<dbReference type="SUPFAM" id="SSF52096">
    <property type="entry name" value="ClpP/crotonase"/>
    <property type="match status" value="1"/>
</dbReference>
<dbReference type="InterPro" id="IPR004447">
    <property type="entry name" value="Peptidase_S41A"/>
</dbReference>
<dbReference type="Gene3D" id="2.30.42.10">
    <property type="match status" value="1"/>
</dbReference>
<dbReference type="SMART" id="SM00228">
    <property type="entry name" value="PDZ"/>
    <property type="match status" value="1"/>
</dbReference>
<dbReference type="SUPFAM" id="SSF50156">
    <property type="entry name" value="PDZ domain-like"/>
    <property type="match status" value="1"/>
</dbReference>
<comment type="caution">
    <text evidence="6">The sequence shown here is derived from an EMBL/GenBank/DDBJ whole genome shotgun (WGS) entry which is preliminary data.</text>
</comment>
<name>A0AAP2DAU4_9BACT</name>
<dbReference type="Proteomes" id="UP001319180">
    <property type="component" value="Unassembled WGS sequence"/>
</dbReference>
<evidence type="ECO:0000256" key="3">
    <source>
        <dbReference type="ARBA" id="ARBA00022801"/>
    </source>
</evidence>
<dbReference type="PANTHER" id="PTHR32060">
    <property type="entry name" value="TAIL-SPECIFIC PROTEASE"/>
    <property type="match status" value="1"/>
</dbReference>
<gene>
    <name evidence="6" type="ORF">KK078_18705</name>
</gene>
<protein>
    <submittedName>
        <fullName evidence="6">Carboxy terminal-processing peptidase</fullName>
        <ecNumber evidence="6">3.4.21.102</ecNumber>
    </submittedName>
</protein>
<dbReference type="InterPro" id="IPR001478">
    <property type="entry name" value="PDZ"/>
</dbReference>
<dbReference type="Gene3D" id="3.90.226.10">
    <property type="entry name" value="2-enoyl-CoA Hydratase, Chain A, domain 1"/>
    <property type="match status" value="1"/>
</dbReference>
<dbReference type="InterPro" id="IPR040573">
    <property type="entry name" value="TSP_N"/>
</dbReference>
<dbReference type="EMBL" id="JAHESC010000028">
    <property type="protein sequence ID" value="MBT1688608.1"/>
    <property type="molecule type" value="Genomic_DNA"/>
</dbReference>
<dbReference type="CDD" id="cd07560">
    <property type="entry name" value="Peptidase_S41_CPP"/>
    <property type="match status" value="1"/>
</dbReference>
<dbReference type="AlphaFoldDB" id="A0AAP2DAU4"/>
<dbReference type="InterPro" id="IPR029045">
    <property type="entry name" value="ClpP/crotonase-like_dom_sf"/>
</dbReference>
<keyword evidence="7" id="KW-1185">Reference proteome</keyword>
<dbReference type="Pfam" id="PF17804">
    <property type="entry name" value="TSP_NTD"/>
    <property type="match status" value="1"/>
</dbReference>
<feature type="domain" description="PDZ" evidence="5">
    <location>
        <begin position="240"/>
        <end position="321"/>
    </location>
</feature>
<reference evidence="6 7" key="1">
    <citation type="submission" date="2021-05" db="EMBL/GenBank/DDBJ databases">
        <title>A Polyphasic approach of four new species of the genus Ohtaekwangia: Ohtaekwangia histidinii sp. nov., Ohtaekwangia cretensis sp. nov., Ohtaekwangia indiensis sp. nov., Ohtaekwangia reichenbachii sp. nov. from diverse environment.</title>
        <authorList>
            <person name="Octaviana S."/>
        </authorList>
    </citation>
    <scope>NUCLEOTIDE SEQUENCE [LARGE SCALE GENOMIC DNA]</scope>
    <source>
        <strain evidence="6 7">PWU37</strain>
    </source>
</reference>
<dbReference type="InterPro" id="IPR020992">
    <property type="entry name" value="Tail_Prtase_C"/>
</dbReference>
<comment type="similarity">
    <text evidence="1">Belongs to the peptidase S41A family.</text>
</comment>
<dbReference type="RefSeq" id="WP_254091832.1">
    <property type="nucleotide sequence ID" value="NZ_JAHESC010000028.1"/>
</dbReference>
<dbReference type="GO" id="GO:0004252">
    <property type="term" value="F:serine-type endopeptidase activity"/>
    <property type="evidence" value="ECO:0007669"/>
    <property type="project" value="UniProtKB-EC"/>
</dbReference>
<evidence type="ECO:0000313" key="6">
    <source>
        <dbReference type="EMBL" id="MBT1688608.1"/>
    </source>
</evidence>
<dbReference type="Pfam" id="PF11818">
    <property type="entry name" value="DUF3340"/>
    <property type="match status" value="1"/>
</dbReference>
<dbReference type="SMART" id="SM00245">
    <property type="entry name" value="TSPc"/>
    <property type="match status" value="1"/>
</dbReference>
<organism evidence="6 7">
    <name type="scientific">Dawidia soli</name>
    <dbReference type="NCBI Taxonomy" id="2782352"/>
    <lineage>
        <taxon>Bacteria</taxon>
        <taxon>Pseudomonadati</taxon>
        <taxon>Bacteroidota</taxon>
        <taxon>Cytophagia</taxon>
        <taxon>Cytophagales</taxon>
        <taxon>Chryseotaleaceae</taxon>
        <taxon>Dawidia</taxon>
    </lineage>
</organism>
<dbReference type="PROSITE" id="PS50106">
    <property type="entry name" value="PDZ"/>
    <property type="match status" value="1"/>
</dbReference>
<evidence type="ECO:0000256" key="2">
    <source>
        <dbReference type="ARBA" id="ARBA00022670"/>
    </source>
</evidence>
<dbReference type="InterPro" id="IPR005151">
    <property type="entry name" value="Tail-specific_protease"/>
</dbReference>
<dbReference type="GO" id="GO:0007165">
    <property type="term" value="P:signal transduction"/>
    <property type="evidence" value="ECO:0007669"/>
    <property type="project" value="TreeGrafter"/>
</dbReference>
<dbReference type="InterPro" id="IPR036034">
    <property type="entry name" value="PDZ_sf"/>
</dbReference>
<dbReference type="GO" id="GO:0030288">
    <property type="term" value="C:outer membrane-bounded periplasmic space"/>
    <property type="evidence" value="ECO:0007669"/>
    <property type="project" value="TreeGrafter"/>
</dbReference>
<evidence type="ECO:0000259" key="5">
    <source>
        <dbReference type="PROSITE" id="PS50106"/>
    </source>
</evidence>
<dbReference type="EC" id="3.4.21.102" evidence="6"/>
<dbReference type="PANTHER" id="PTHR32060:SF22">
    <property type="entry name" value="CARBOXYL-TERMINAL-PROCESSING PEPTIDASE 3, CHLOROPLASTIC"/>
    <property type="match status" value="1"/>
</dbReference>
<accession>A0AAP2DAU4</accession>
<keyword evidence="2" id="KW-0645">Protease</keyword>